<keyword evidence="6" id="KW-0464">Manganese</keyword>
<dbReference type="GO" id="GO:0016818">
    <property type="term" value="F:hydrolase activity, acting on acid anhydrides, in phosphorus-containing anhydrides"/>
    <property type="evidence" value="ECO:0007669"/>
    <property type="project" value="InterPro"/>
</dbReference>
<dbReference type="CDD" id="cd18870">
    <property type="entry name" value="NUDIX_AcylCoAdiphos_Nudt19"/>
    <property type="match status" value="1"/>
</dbReference>
<keyword evidence="4" id="KW-0378">Hydrolase</keyword>
<dbReference type="PANTHER" id="PTHR12318:SF0">
    <property type="entry name" value="ACYL-COENZYME A DIPHOSPHATASE NUDT19"/>
    <property type="match status" value="1"/>
</dbReference>
<evidence type="ECO:0000256" key="5">
    <source>
        <dbReference type="ARBA" id="ARBA00022842"/>
    </source>
</evidence>
<dbReference type="SUPFAM" id="SSF55811">
    <property type="entry name" value="Nudix"/>
    <property type="match status" value="1"/>
</dbReference>
<dbReference type="InterPro" id="IPR020084">
    <property type="entry name" value="NUDIX_hydrolase_CS"/>
</dbReference>
<keyword evidence="3" id="KW-0479">Metal-binding</keyword>
<dbReference type="GO" id="GO:0005739">
    <property type="term" value="C:mitochondrion"/>
    <property type="evidence" value="ECO:0007669"/>
    <property type="project" value="TreeGrafter"/>
</dbReference>
<comment type="cofactor">
    <cofactor evidence="1">
        <name>Mn(2+)</name>
        <dbReference type="ChEBI" id="CHEBI:29035"/>
    </cofactor>
</comment>
<sequence>MAATPRPAATVIVAVEGEDDSYQILFVKRHKKARFMPSAHVFPGGVIEKSDRDARWRKRITSKGTGEITDDEMFRIGAIRELFEESNILFVKSNKPIDCGSETIQEWRKKIQKDSTLFFQMSEELDFVLDTHALKDWARWITPEMEKYRYDTYFYFGVLTKEQASGAAHCQQETVAMEWLSPEQALDRFKNKKMYLAPPTWINVLQLSVHGGLSKLVAFLNEDDPLRMVAIKPEGREHPEGTGFGLLLAGDKDLPESKGSNVEHRAFVDVQNRDIEYRWKGKVFHSKL</sequence>
<evidence type="ECO:0000256" key="1">
    <source>
        <dbReference type="ARBA" id="ARBA00001936"/>
    </source>
</evidence>
<accession>A0A7S4UCE0</accession>
<dbReference type="PANTHER" id="PTHR12318">
    <property type="entry name" value="TESTOSTERONE-REGULATED PROTEIN RP2"/>
    <property type="match status" value="1"/>
</dbReference>
<gene>
    <name evidence="8" type="ORF">NAES01612_LOCUS24356</name>
</gene>
<keyword evidence="5" id="KW-0460">Magnesium</keyword>
<dbReference type="PROSITE" id="PS51462">
    <property type="entry name" value="NUDIX"/>
    <property type="match status" value="1"/>
</dbReference>
<evidence type="ECO:0000256" key="3">
    <source>
        <dbReference type="ARBA" id="ARBA00022723"/>
    </source>
</evidence>
<name>A0A7S4UCE0_9EUKA</name>
<comment type="cofactor">
    <cofactor evidence="2">
        <name>Mg(2+)</name>
        <dbReference type="ChEBI" id="CHEBI:18420"/>
    </cofactor>
</comment>
<evidence type="ECO:0000259" key="7">
    <source>
        <dbReference type="PROSITE" id="PS51462"/>
    </source>
</evidence>
<dbReference type="AlphaFoldDB" id="A0A7S4UCE0"/>
<protein>
    <recommendedName>
        <fullName evidence="7">Nudix hydrolase domain-containing protein</fullName>
    </recommendedName>
</protein>
<reference evidence="8" key="1">
    <citation type="submission" date="2021-01" db="EMBL/GenBank/DDBJ databases">
        <authorList>
            <person name="Corre E."/>
            <person name="Pelletier E."/>
            <person name="Niang G."/>
            <person name="Scheremetjew M."/>
            <person name="Finn R."/>
            <person name="Kale V."/>
            <person name="Holt S."/>
            <person name="Cochrane G."/>
            <person name="Meng A."/>
            <person name="Brown T."/>
            <person name="Cohen L."/>
        </authorList>
    </citation>
    <scope>NUCLEOTIDE SEQUENCE</scope>
    <source>
        <strain evidence="8">SoJaBio B1-5/56/2</strain>
    </source>
</reference>
<dbReference type="PROSITE" id="PS00893">
    <property type="entry name" value="NUDIX_BOX"/>
    <property type="match status" value="1"/>
</dbReference>
<organism evidence="8">
    <name type="scientific">Paramoeba aestuarina</name>
    <dbReference type="NCBI Taxonomy" id="180227"/>
    <lineage>
        <taxon>Eukaryota</taxon>
        <taxon>Amoebozoa</taxon>
        <taxon>Discosea</taxon>
        <taxon>Flabellinia</taxon>
        <taxon>Dactylopodida</taxon>
        <taxon>Paramoebidae</taxon>
        <taxon>Paramoeba</taxon>
    </lineage>
</organism>
<dbReference type="InterPro" id="IPR000086">
    <property type="entry name" value="NUDIX_hydrolase_dom"/>
</dbReference>
<dbReference type="Gene3D" id="3.90.79.10">
    <property type="entry name" value="Nucleoside Triphosphate Pyrophosphohydrolase"/>
    <property type="match status" value="1"/>
</dbReference>
<dbReference type="InterPro" id="IPR039121">
    <property type="entry name" value="NUDT19"/>
</dbReference>
<dbReference type="InterPro" id="IPR015797">
    <property type="entry name" value="NUDIX_hydrolase-like_dom_sf"/>
</dbReference>
<evidence type="ECO:0000256" key="2">
    <source>
        <dbReference type="ARBA" id="ARBA00001946"/>
    </source>
</evidence>
<evidence type="ECO:0000256" key="6">
    <source>
        <dbReference type="ARBA" id="ARBA00023211"/>
    </source>
</evidence>
<proteinExistence type="predicted"/>
<feature type="domain" description="Nudix hydrolase" evidence="7">
    <location>
        <begin position="4"/>
        <end position="202"/>
    </location>
</feature>
<evidence type="ECO:0000256" key="4">
    <source>
        <dbReference type="ARBA" id="ARBA00022801"/>
    </source>
</evidence>
<evidence type="ECO:0000313" key="8">
    <source>
        <dbReference type="EMBL" id="CAE2336450.1"/>
    </source>
</evidence>
<dbReference type="GO" id="GO:0046872">
    <property type="term" value="F:metal ion binding"/>
    <property type="evidence" value="ECO:0007669"/>
    <property type="project" value="UniProtKB-KW"/>
</dbReference>
<dbReference type="EMBL" id="HBKR01037270">
    <property type="protein sequence ID" value="CAE2336450.1"/>
    <property type="molecule type" value="Transcribed_RNA"/>
</dbReference>